<evidence type="ECO:0000256" key="13">
    <source>
        <dbReference type="SAM" id="MobiDB-lite"/>
    </source>
</evidence>
<evidence type="ECO:0000256" key="8">
    <source>
        <dbReference type="ARBA" id="ARBA00023065"/>
    </source>
</evidence>
<protein>
    <submittedName>
        <fullName evidence="15">Uncharacterized protein</fullName>
    </submittedName>
</protein>
<dbReference type="GO" id="GO:0005886">
    <property type="term" value="C:plasma membrane"/>
    <property type="evidence" value="ECO:0007669"/>
    <property type="project" value="TreeGrafter"/>
</dbReference>
<keyword evidence="7" id="KW-0915">Sodium</keyword>
<comment type="similarity">
    <text evidence="2 12">Belongs to the amiloride-sensitive sodium channel (TC 1.A.6) family.</text>
</comment>
<evidence type="ECO:0000256" key="9">
    <source>
        <dbReference type="ARBA" id="ARBA00023136"/>
    </source>
</evidence>
<dbReference type="Proteomes" id="UP000594454">
    <property type="component" value="Chromosome 3"/>
</dbReference>
<dbReference type="InterPro" id="IPR001873">
    <property type="entry name" value="ENaC"/>
</dbReference>
<evidence type="ECO:0000256" key="6">
    <source>
        <dbReference type="ARBA" id="ARBA00022989"/>
    </source>
</evidence>
<evidence type="ECO:0000313" key="15">
    <source>
        <dbReference type="EMBL" id="CAD7085902.1"/>
    </source>
</evidence>
<dbReference type="Pfam" id="PF00858">
    <property type="entry name" value="ASC"/>
    <property type="match status" value="1"/>
</dbReference>
<dbReference type="OMA" id="YATCWMN"/>
<evidence type="ECO:0000256" key="14">
    <source>
        <dbReference type="SAM" id="Phobius"/>
    </source>
</evidence>
<evidence type="ECO:0000256" key="2">
    <source>
        <dbReference type="ARBA" id="ARBA00007193"/>
    </source>
</evidence>
<reference evidence="15 16" key="1">
    <citation type="submission" date="2020-11" db="EMBL/GenBank/DDBJ databases">
        <authorList>
            <person name="Wallbank WR R."/>
            <person name="Pardo Diaz C."/>
            <person name="Kozak K."/>
            <person name="Martin S."/>
            <person name="Jiggins C."/>
            <person name="Moest M."/>
            <person name="Warren A I."/>
            <person name="Generalovic N T."/>
            <person name="Byers J.R.P. K."/>
            <person name="Montejo-Kovacevich G."/>
            <person name="Yen C E."/>
        </authorList>
    </citation>
    <scope>NUCLEOTIDE SEQUENCE [LARGE SCALE GENOMIC DNA]</scope>
</reference>
<keyword evidence="3 12" id="KW-0813">Transport</keyword>
<evidence type="ECO:0000256" key="7">
    <source>
        <dbReference type="ARBA" id="ARBA00023053"/>
    </source>
</evidence>
<evidence type="ECO:0000256" key="11">
    <source>
        <dbReference type="ARBA" id="ARBA00023303"/>
    </source>
</evidence>
<dbReference type="GO" id="GO:0015280">
    <property type="term" value="F:ligand-gated sodium channel activity"/>
    <property type="evidence" value="ECO:0007669"/>
    <property type="project" value="TreeGrafter"/>
</dbReference>
<dbReference type="AlphaFoldDB" id="A0A7R8URX2"/>
<feature type="transmembrane region" description="Helical" evidence="14">
    <location>
        <begin position="28"/>
        <end position="46"/>
    </location>
</feature>
<evidence type="ECO:0000313" key="16">
    <source>
        <dbReference type="Proteomes" id="UP000594454"/>
    </source>
</evidence>
<evidence type="ECO:0000256" key="1">
    <source>
        <dbReference type="ARBA" id="ARBA00004141"/>
    </source>
</evidence>
<comment type="subcellular location">
    <subcellularLocation>
        <location evidence="1">Membrane</location>
        <topology evidence="1">Multi-pass membrane protein</topology>
    </subcellularLocation>
</comment>
<dbReference type="Gene3D" id="1.10.287.770">
    <property type="entry name" value="YojJ-like"/>
    <property type="match status" value="1"/>
</dbReference>
<evidence type="ECO:0000256" key="10">
    <source>
        <dbReference type="ARBA" id="ARBA00023201"/>
    </source>
</evidence>
<dbReference type="Gene3D" id="1.10.287.820">
    <property type="entry name" value="Acid-sensing ion channel domain"/>
    <property type="match status" value="1"/>
</dbReference>
<evidence type="ECO:0000256" key="4">
    <source>
        <dbReference type="ARBA" id="ARBA00022461"/>
    </source>
</evidence>
<proteinExistence type="inferred from homology"/>
<gene>
    <name evidence="15" type="ORF">HERILL_LOCUS8713</name>
</gene>
<dbReference type="OrthoDB" id="7939651at2759"/>
<accession>A0A7R8URX2</accession>
<keyword evidence="8 12" id="KW-0406">Ion transport</keyword>
<evidence type="ECO:0000256" key="12">
    <source>
        <dbReference type="RuleBase" id="RU000679"/>
    </source>
</evidence>
<keyword evidence="9 14" id="KW-0472">Membrane</keyword>
<dbReference type="PANTHER" id="PTHR11690">
    <property type="entry name" value="AMILORIDE-SENSITIVE SODIUM CHANNEL-RELATED"/>
    <property type="match status" value="1"/>
</dbReference>
<keyword evidence="10 12" id="KW-0739">Sodium transport</keyword>
<feature type="compositionally biased region" description="Basic and acidic residues" evidence="13">
    <location>
        <begin position="404"/>
        <end position="414"/>
    </location>
</feature>
<organism evidence="15 16">
    <name type="scientific">Hermetia illucens</name>
    <name type="common">Black soldier fly</name>
    <dbReference type="NCBI Taxonomy" id="343691"/>
    <lineage>
        <taxon>Eukaryota</taxon>
        <taxon>Metazoa</taxon>
        <taxon>Ecdysozoa</taxon>
        <taxon>Arthropoda</taxon>
        <taxon>Hexapoda</taxon>
        <taxon>Insecta</taxon>
        <taxon>Pterygota</taxon>
        <taxon>Neoptera</taxon>
        <taxon>Endopterygota</taxon>
        <taxon>Diptera</taxon>
        <taxon>Brachycera</taxon>
        <taxon>Stratiomyomorpha</taxon>
        <taxon>Stratiomyidae</taxon>
        <taxon>Hermetiinae</taxon>
        <taxon>Hermetia</taxon>
    </lineage>
</organism>
<keyword evidence="5 12" id="KW-0812">Transmembrane</keyword>
<evidence type="ECO:0000256" key="3">
    <source>
        <dbReference type="ARBA" id="ARBA00022448"/>
    </source>
</evidence>
<evidence type="ECO:0000256" key="5">
    <source>
        <dbReference type="ARBA" id="ARBA00022692"/>
    </source>
</evidence>
<keyword evidence="16" id="KW-1185">Reference proteome</keyword>
<keyword evidence="11 12" id="KW-0407">Ion channel</keyword>
<dbReference type="FunCoup" id="A0A7R8URX2">
    <property type="interactions" value="13"/>
</dbReference>
<dbReference type="PANTHER" id="PTHR11690:SF248">
    <property type="entry name" value="PICKPOCKET 17, ISOFORM A"/>
    <property type="match status" value="1"/>
</dbReference>
<name>A0A7R8URX2_HERIL</name>
<feature type="compositionally biased region" description="Polar residues" evidence="13">
    <location>
        <begin position="416"/>
        <end position="439"/>
    </location>
</feature>
<keyword evidence="6 14" id="KW-1133">Transmembrane helix</keyword>
<keyword evidence="4 12" id="KW-0894">Sodium channel</keyword>
<dbReference type="InParanoid" id="A0A7R8URX2"/>
<sequence length="439" mass="49693">MAAGTGKSYCKDKLEKCRSWIQKDPTKLIRYIVLLICCIVVTVQLSECFSKLRFPPITTHSHYELNDTMQLPAVTICREPGYKPDVLKKYGLATHPKFYQSWKRFPFNTTDISDVFSESTYSAEEILVQRGLDGEPEGINITSNLHFTYGMCHTFRGVRPTKSSFKDHGYSIMVKHDLTKEEGDILDVDVGWHIFIHELAEEFTEIRTKASGRVEYMFVGVEEDVEIKLQTQFFNMMTDGEKQCLNIPGYSAPKCGELCLWRELTNHYQCTGPWMPDIDMPTCSTYETMSKLITDYSNMFDNQAEPLCSCPDPCQSTIYSAFVMNRKDLVGQLKPYTQIWLYYTSRLVTIIEERPGYDLSQFVADIGGSIGFLLGLSVLGFIEILEKIAAILLLSIVKKRKGESIKGGDTRRSSYADGSSDITMEISTISNGGSNPKGK</sequence>
<feature type="region of interest" description="Disordered" evidence="13">
    <location>
        <begin position="404"/>
        <end position="439"/>
    </location>
</feature>
<dbReference type="EMBL" id="LR899011">
    <property type="protein sequence ID" value="CAD7085902.1"/>
    <property type="molecule type" value="Genomic_DNA"/>
</dbReference>